<protein>
    <submittedName>
        <fullName evidence="1">Uncharacterized protein</fullName>
    </submittedName>
</protein>
<proteinExistence type="predicted"/>
<accession>A0A8S5T2S0</accession>
<name>A0A8S5T2S0_9CAUD</name>
<dbReference type="EMBL" id="BK032736">
    <property type="protein sequence ID" value="DAF57660.1"/>
    <property type="molecule type" value="Genomic_DNA"/>
</dbReference>
<evidence type="ECO:0000313" key="1">
    <source>
        <dbReference type="EMBL" id="DAF57660.1"/>
    </source>
</evidence>
<organism evidence="1">
    <name type="scientific">Podoviridae sp. ctpVv1</name>
    <dbReference type="NCBI Taxonomy" id="2827748"/>
    <lineage>
        <taxon>Viruses</taxon>
        <taxon>Duplodnaviria</taxon>
        <taxon>Heunggongvirae</taxon>
        <taxon>Uroviricota</taxon>
        <taxon>Caudoviricetes</taxon>
    </lineage>
</organism>
<sequence length="31" mass="3522">MITSLRSSHNNPGLTRLFTPDYVKLSRCANE</sequence>
<reference evidence="1" key="1">
    <citation type="journal article" date="2021" name="Proc. Natl. Acad. Sci. U.S.A.">
        <title>A Catalog of Tens of Thousands of Viruses from Human Metagenomes Reveals Hidden Associations with Chronic Diseases.</title>
        <authorList>
            <person name="Tisza M.J."/>
            <person name="Buck C.B."/>
        </authorList>
    </citation>
    <scope>NUCLEOTIDE SEQUENCE</scope>
    <source>
        <strain evidence="1">CtpVv1</strain>
    </source>
</reference>